<evidence type="ECO:0000313" key="3">
    <source>
        <dbReference type="Proteomes" id="UP001231189"/>
    </source>
</evidence>
<organism evidence="2 3">
    <name type="scientific">Lolium multiflorum</name>
    <name type="common">Italian ryegrass</name>
    <name type="synonym">Lolium perenne subsp. multiflorum</name>
    <dbReference type="NCBI Taxonomy" id="4521"/>
    <lineage>
        <taxon>Eukaryota</taxon>
        <taxon>Viridiplantae</taxon>
        <taxon>Streptophyta</taxon>
        <taxon>Embryophyta</taxon>
        <taxon>Tracheophyta</taxon>
        <taxon>Spermatophyta</taxon>
        <taxon>Magnoliopsida</taxon>
        <taxon>Liliopsida</taxon>
        <taxon>Poales</taxon>
        <taxon>Poaceae</taxon>
        <taxon>BOP clade</taxon>
        <taxon>Pooideae</taxon>
        <taxon>Poodae</taxon>
        <taxon>Poeae</taxon>
        <taxon>Poeae Chloroplast Group 2 (Poeae type)</taxon>
        <taxon>Loliodinae</taxon>
        <taxon>Loliinae</taxon>
        <taxon>Lolium</taxon>
    </lineage>
</organism>
<comment type="caution">
    <text evidence="2">The sequence shown here is derived from an EMBL/GenBank/DDBJ whole genome shotgun (WGS) entry which is preliminary data.</text>
</comment>
<feature type="compositionally biased region" description="Pro residues" evidence="1">
    <location>
        <begin position="40"/>
        <end position="53"/>
    </location>
</feature>
<dbReference type="AlphaFoldDB" id="A0AAD8S4C2"/>
<dbReference type="EMBL" id="JAUUTY010000004">
    <property type="protein sequence ID" value="KAK1645307.1"/>
    <property type="molecule type" value="Genomic_DNA"/>
</dbReference>
<name>A0AAD8S4C2_LOLMU</name>
<sequence length="225" mass="24295">MPLSSSSATQLPACPSLAPRCGHLLLAAWTRRTRDRNPSPARPSPSPPLPATPRPSETLSSSAVTPSSFPANQSRPRRPESRQSGGARATGHRLSPAFPATSGDVVNLPALLVDVVSIEMLINMIKGSDERRGGGGREREREGQGHGEDHLLTLVPLVAMARRGEARSSGLRRRPAGRAPVDWADWELLRWRCLVEENEGDVAELMVASAWRGAAQNDGEERWPG</sequence>
<evidence type="ECO:0000256" key="1">
    <source>
        <dbReference type="SAM" id="MobiDB-lite"/>
    </source>
</evidence>
<protein>
    <submittedName>
        <fullName evidence="2">Uncharacterized protein</fullName>
    </submittedName>
</protein>
<gene>
    <name evidence="2" type="ORF">QYE76_063112</name>
</gene>
<keyword evidence="3" id="KW-1185">Reference proteome</keyword>
<reference evidence="2" key="1">
    <citation type="submission" date="2023-07" db="EMBL/GenBank/DDBJ databases">
        <title>A chromosome-level genome assembly of Lolium multiflorum.</title>
        <authorList>
            <person name="Chen Y."/>
            <person name="Copetti D."/>
            <person name="Kolliker R."/>
            <person name="Studer B."/>
        </authorList>
    </citation>
    <scope>NUCLEOTIDE SEQUENCE</scope>
    <source>
        <strain evidence="2">02402/16</strain>
        <tissue evidence="2">Leaf</tissue>
    </source>
</reference>
<proteinExistence type="predicted"/>
<feature type="region of interest" description="Disordered" evidence="1">
    <location>
        <begin position="29"/>
        <end position="100"/>
    </location>
</feature>
<dbReference type="Proteomes" id="UP001231189">
    <property type="component" value="Unassembled WGS sequence"/>
</dbReference>
<accession>A0AAD8S4C2</accession>
<feature type="compositionally biased region" description="Polar residues" evidence="1">
    <location>
        <begin position="57"/>
        <end position="72"/>
    </location>
</feature>
<evidence type="ECO:0000313" key="2">
    <source>
        <dbReference type="EMBL" id="KAK1645307.1"/>
    </source>
</evidence>